<dbReference type="SUPFAM" id="SSF53448">
    <property type="entry name" value="Nucleotide-diphospho-sugar transferases"/>
    <property type="match status" value="1"/>
</dbReference>
<feature type="domain" description="CBS" evidence="2">
    <location>
        <begin position="68"/>
        <end position="124"/>
    </location>
</feature>
<dbReference type="InterPro" id="IPR005835">
    <property type="entry name" value="NTP_transferase_dom"/>
</dbReference>
<feature type="domain" description="CBS" evidence="2">
    <location>
        <begin position="1"/>
        <end position="60"/>
    </location>
</feature>
<name>A0A4R3L6W5_9BURK</name>
<evidence type="ECO:0000313" key="3">
    <source>
        <dbReference type="EMBL" id="TCS95369.1"/>
    </source>
</evidence>
<dbReference type="Pfam" id="PF00483">
    <property type="entry name" value="NTP_transferase"/>
    <property type="match status" value="1"/>
</dbReference>
<protein>
    <submittedName>
        <fullName evidence="3">CBS domain protein</fullName>
    </submittedName>
    <submittedName>
        <fullName evidence="4">UTP--glucose-1-phosphate uridylyltransferase</fullName>
        <ecNumber evidence="4">2.7.7.9</ecNumber>
    </submittedName>
</protein>
<dbReference type="Proteomes" id="UP000295536">
    <property type="component" value="Unassembled WGS sequence"/>
</dbReference>
<dbReference type="InterPro" id="IPR050486">
    <property type="entry name" value="Mannose-1P_guanyltransferase"/>
</dbReference>
<reference evidence="4 6" key="2">
    <citation type="submission" date="2019-07" db="EMBL/GenBank/DDBJ databases">
        <title>Tepidimonas ignava SPS-1037 draft genome.</title>
        <authorList>
            <person name="Da Costa M.S."/>
            <person name="Froufe H.J.C."/>
            <person name="Egas C."/>
            <person name="Albuquerque L."/>
        </authorList>
    </citation>
    <scope>NUCLEOTIDE SEQUENCE [LARGE SCALE GENOMIC DNA]</scope>
    <source>
        <strain evidence="4 6">SPS-1037</strain>
    </source>
</reference>
<dbReference type="PROSITE" id="PS51371">
    <property type="entry name" value="CBS"/>
    <property type="match status" value="2"/>
</dbReference>
<evidence type="ECO:0000313" key="6">
    <source>
        <dbReference type="Proteomes" id="UP000315577"/>
    </source>
</evidence>
<dbReference type="EC" id="2.7.7.9" evidence="4"/>
<dbReference type="InterPro" id="IPR000644">
    <property type="entry name" value="CBS_dom"/>
</dbReference>
<evidence type="ECO:0000259" key="2">
    <source>
        <dbReference type="PROSITE" id="PS51371"/>
    </source>
</evidence>
<sequence length="355" mass="40091">MISHDWQALRLRADASLRQAIEIIDRGAKRIALVVDDWGRLQGTVTDGDIRRGLLRHLSLDAPVGEVMNTQPRVLPPQYSREDALRLLGSAQVLQVPIVDADGVVVGLETLSDLLKRPRLENPVFLMAGGFGTRLRPLTDDCPKPMLPVGGKPMLEHILQDLIDYGFYRFYISVHYLRHKIIDHFQDGGRWGVSIQYIHEDQPLGTAGALGLLPKEAVQRPVVVVNGDIMTRVNYEALLQDHDRHTPAATVCTRQYDFQVPYGVIEHDGQRITEITEKPVHHFFVSAGIYVLAPQVVHSVQPGVRLDMPDLLKQHISAGRQVRMFPVHEYWLDIGRMGDFELAQRDILRVIHHGQ</sequence>
<dbReference type="InterPro" id="IPR046342">
    <property type="entry name" value="CBS_dom_sf"/>
</dbReference>
<dbReference type="Gene3D" id="3.10.580.10">
    <property type="entry name" value="CBS-domain"/>
    <property type="match status" value="1"/>
</dbReference>
<keyword evidence="4" id="KW-0548">Nucleotidyltransferase</keyword>
<accession>A0A4R3L6W5</accession>
<dbReference type="EMBL" id="SMAH01000014">
    <property type="protein sequence ID" value="TCS95369.1"/>
    <property type="molecule type" value="Genomic_DNA"/>
</dbReference>
<keyword evidence="4" id="KW-0808">Transferase</keyword>
<evidence type="ECO:0000256" key="1">
    <source>
        <dbReference type="PROSITE-ProRule" id="PRU00703"/>
    </source>
</evidence>
<dbReference type="AlphaFoldDB" id="A0A4R3L6W5"/>
<reference evidence="3 5" key="1">
    <citation type="submission" date="2019-03" db="EMBL/GenBank/DDBJ databases">
        <title>Genomic Encyclopedia of Type Strains, Phase IV (KMG-IV): sequencing the most valuable type-strain genomes for metagenomic binning, comparative biology and taxonomic classification.</title>
        <authorList>
            <person name="Goeker M."/>
        </authorList>
    </citation>
    <scope>NUCLEOTIDE SEQUENCE [LARGE SCALE GENOMIC DNA]</scope>
    <source>
        <strain evidence="3 5">DSM 12034</strain>
    </source>
</reference>
<keyword evidence="6" id="KW-1185">Reference proteome</keyword>
<evidence type="ECO:0000313" key="5">
    <source>
        <dbReference type="Proteomes" id="UP000295536"/>
    </source>
</evidence>
<dbReference type="CDD" id="cd06426">
    <property type="entry name" value="NTP_transferase_like_2"/>
    <property type="match status" value="1"/>
</dbReference>
<keyword evidence="1" id="KW-0129">CBS domain</keyword>
<dbReference type="Pfam" id="PF00571">
    <property type="entry name" value="CBS"/>
    <property type="match status" value="2"/>
</dbReference>
<evidence type="ECO:0000313" key="4">
    <source>
        <dbReference type="EMBL" id="TSE19981.1"/>
    </source>
</evidence>
<dbReference type="RefSeq" id="WP_207895074.1">
    <property type="nucleotide sequence ID" value="NZ_SMAH01000014.1"/>
</dbReference>
<dbReference type="Proteomes" id="UP000315577">
    <property type="component" value="Unassembled WGS sequence"/>
</dbReference>
<proteinExistence type="predicted"/>
<comment type="caution">
    <text evidence="3">The sequence shown here is derived from an EMBL/GenBank/DDBJ whole genome shotgun (WGS) entry which is preliminary data.</text>
</comment>
<dbReference type="InterPro" id="IPR029044">
    <property type="entry name" value="Nucleotide-diphossugar_trans"/>
</dbReference>
<dbReference type="CDD" id="cd04607">
    <property type="entry name" value="CBS_pair_NTP_transferase_assoc"/>
    <property type="match status" value="1"/>
</dbReference>
<dbReference type="GO" id="GO:0003983">
    <property type="term" value="F:UTP:glucose-1-phosphate uridylyltransferase activity"/>
    <property type="evidence" value="ECO:0007669"/>
    <property type="project" value="UniProtKB-EC"/>
</dbReference>
<dbReference type="SMART" id="SM00116">
    <property type="entry name" value="CBS"/>
    <property type="match status" value="2"/>
</dbReference>
<dbReference type="PANTHER" id="PTHR22572">
    <property type="entry name" value="SUGAR-1-PHOSPHATE GUANYL TRANSFERASE"/>
    <property type="match status" value="1"/>
</dbReference>
<organism evidence="3 5">
    <name type="scientific">Tepidimonas ignava</name>
    <dbReference type="NCBI Taxonomy" id="114249"/>
    <lineage>
        <taxon>Bacteria</taxon>
        <taxon>Pseudomonadati</taxon>
        <taxon>Pseudomonadota</taxon>
        <taxon>Betaproteobacteria</taxon>
        <taxon>Burkholderiales</taxon>
        <taxon>Tepidimonas</taxon>
    </lineage>
</organism>
<dbReference type="EMBL" id="VJNC01000014">
    <property type="protein sequence ID" value="TSE19981.1"/>
    <property type="molecule type" value="Genomic_DNA"/>
</dbReference>
<dbReference type="Gene3D" id="3.90.550.10">
    <property type="entry name" value="Spore Coat Polysaccharide Biosynthesis Protein SpsA, Chain A"/>
    <property type="match status" value="1"/>
</dbReference>
<dbReference type="SUPFAM" id="SSF54631">
    <property type="entry name" value="CBS-domain pair"/>
    <property type="match status" value="1"/>
</dbReference>
<gene>
    <name evidence="4" type="primary">cugP_1</name>
    <name evidence="3" type="ORF">EDC36_1147</name>
    <name evidence="4" type="ORF">Tigna_02010</name>
</gene>